<protein>
    <submittedName>
        <fullName evidence="5">Transposase</fullName>
    </submittedName>
</protein>
<organism evidence="5 6">
    <name type="scientific">Vreelandella aquamarina</name>
    <dbReference type="NCBI Taxonomy" id="77097"/>
    <lineage>
        <taxon>Bacteria</taxon>
        <taxon>Pseudomonadati</taxon>
        <taxon>Pseudomonadota</taxon>
        <taxon>Gammaproteobacteria</taxon>
        <taxon>Oceanospirillales</taxon>
        <taxon>Halomonadaceae</taxon>
        <taxon>Vreelandella</taxon>
    </lineage>
</organism>
<dbReference type="Proteomes" id="UP000199493">
    <property type="component" value="Unassembled WGS sequence"/>
</dbReference>
<evidence type="ECO:0000313" key="6">
    <source>
        <dbReference type="Proteomes" id="UP000199493"/>
    </source>
</evidence>
<feature type="domain" description="Transposase IS204/IS1001/IS1096/IS1165 helix-turn-helix" evidence="3">
    <location>
        <begin position="94"/>
        <end position="143"/>
    </location>
</feature>
<evidence type="ECO:0000259" key="4">
    <source>
        <dbReference type="Pfam" id="PF14690"/>
    </source>
</evidence>
<dbReference type="AlphaFoldDB" id="A0A1H8LC54"/>
<sequence length="420" mass="47521">MDGTQILTLGLGLEAPWILKNQYLDTAVSPHRLDLYVEAERGSLYPCPECGKACQAHDFADKTWRHLNFFQHHCYLHARVPRTKCPDHGVKRIEVPWARPGSDFTLLFEQAAMSLVKEMPVLAVSRQLEISDKRLWRIVHHYVGRMLGELDLSKVVTVGVDETASRRGHRYVTVFLDMQRKREPVIFAVPGCGKDAIQAFSAFLAAHGGDPNNVVEVVCDMSPAFLSGVTEHLPKAEVTVDWFHIVQTFTKRLDEVRKKERREQGHPKSLRWALLKNLDNKNLTPKQLSALQELVADQSATADAWVIKEKLRWIQKAPTPRAARWRITNYLKVMQAAVSEKPLLKPMGKALATLELARRRGGQTLALGTDERKTGRNEWSVPSGSVTGTWLPERGQLYRHDLPDWQPGGPPIRSGQIHVK</sequence>
<dbReference type="Pfam" id="PF14690">
    <property type="entry name" value="Zn_ribbon_ISL3"/>
    <property type="match status" value="1"/>
</dbReference>
<evidence type="ECO:0000259" key="2">
    <source>
        <dbReference type="Pfam" id="PF01610"/>
    </source>
</evidence>
<dbReference type="InterPro" id="IPR029261">
    <property type="entry name" value="Transposase_Znf"/>
</dbReference>
<evidence type="ECO:0000256" key="1">
    <source>
        <dbReference type="SAM" id="MobiDB-lite"/>
    </source>
</evidence>
<evidence type="ECO:0000313" key="5">
    <source>
        <dbReference type="EMBL" id="SEO02639.1"/>
    </source>
</evidence>
<dbReference type="InterPro" id="IPR032877">
    <property type="entry name" value="Transposase_HTH"/>
</dbReference>
<dbReference type="NCBIfam" id="NF033550">
    <property type="entry name" value="transpos_ISL3"/>
    <property type="match status" value="1"/>
</dbReference>
<evidence type="ECO:0000259" key="3">
    <source>
        <dbReference type="Pfam" id="PF13542"/>
    </source>
</evidence>
<dbReference type="PANTHER" id="PTHR33498:SF1">
    <property type="entry name" value="TRANSPOSASE FOR INSERTION SEQUENCE ELEMENT IS1557"/>
    <property type="match status" value="1"/>
</dbReference>
<dbReference type="EMBL" id="FODB01000039">
    <property type="protein sequence ID" value="SEO02639.1"/>
    <property type="molecule type" value="Genomic_DNA"/>
</dbReference>
<reference evidence="5 6" key="1">
    <citation type="submission" date="2016-10" db="EMBL/GenBank/DDBJ databases">
        <authorList>
            <person name="de Groot N.N."/>
        </authorList>
    </citation>
    <scope>NUCLEOTIDE SEQUENCE [LARGE SCALE GENOMIC DNA]</scope>
    <source>
        <strain evidence="5 6">558</strain>
    </source>
</reference>
<dbReference type="PANTHER" id="PTHR33498">
    <property type="entry name" value="TRANSPOSASE FOR INSERTION SEQUENCE ELEMENT IS1557"/>
    <property type="match status" value="1"/>
</dbReference>
<accession>A0A1H8LC54</accession>
<proteinExistence type="predicted"/>
<feature type="domain" description="Transposase IS204/IS1001/IS1096/IS1165 zinc-finger" evidence="4">
    <location>
        <begin position="47"/>
        <end position="88"/>
    </location>
</feature>
<dbReference type="Pfam" id="PF01610">
    <property type="entry name" value="DDE_Tnp_ISL3"/>
    <property type="match status" value="1"/>
</dbReference>
<feature type="region of interest" description="Disordered" evidence="1">
    <location>
        <begin position="401"/>
        <end position="420"/>
    </location>
</feature>
<dbReference type="Pfam" id="PF13542">
    <property type="entry name" value="HTH_Tnp_ISL3"/>
    <property type="match status" value="1"/>
</dbReference>
<feature type="domain" description="Transposase IS204/IS1001/IS1096/IS1165 DDE" evidence="2">
    <location>
        <begin position="158"/>
        <end position="349"/>
    </location>
</feature>
<dbReference type="STRING" id="77097.SAMN04490369_103914"/>
<name>A0A1H8LC54_9GAMM</name>
<dbReference type="InterPro" id="IPR002560">
    <property type="entry name" value="Transposase_DDE"/>
</dbReference>
<gene>
    <name evidence="5" type="ORF">SAMN04490369_103914</name>
</gene>
<dbReference type="InterPro" id="IPR047951">
    <property type="entry name" value="Transpos_ISL3"/>
</dbReference>